<feature type="domain" description="N-acetyltransferase" evidence="1">
    <location>
        <begin position="10"/>
        <end position="176"/>
    </location>
</feature>
<protein>
    <recommendedName>
        <fullName evidence="1">N-acetyltransferase domain-containing protein</fullName>
    </recommendedName>
</protein>
<accession>A0ABR2VYL5</accession>
<keyword evidence="3" id="KW-1185">Reference proteome</keyword>
<dbReference type="Proteomes" id="UP001479436">
    <property type="component" value="Unassembled WGS sequence"/>
</dbReference>
<name>A0ABR2VYL5_9FUNG</name>
<proteinExistence type="predicted"/>
<organism evidence="2 3">
    <name type="scientific">Basidiobolus ranarum</name>
    <dbReference type="NCBI Taxonomy" id="34480"/>
    <lineage>
        <taxon>Eukaryota</taxon>
        <taxon>Fungi</taxon>
        <taxon>Fungi incertae sedis</taxon>
        <taxon>Zoopagomycota</taxon>
        <taxon>Entomophthoromycotina</taxon>
        <taxon>Basidiobolomycetes</taxon>
        <taxon>Basidiobolales</taxon>
        <taxon>Basidiobolaceae</taxon>
        <taxon>Basidiobolus</taxon>
    </lineage>
</organism>
<evidence type="ECO:0000259" key="1">
    <source>
        <dbReference type="PROSITE" id="PS51186"/>
    </source>
</evidence>
<dbReference type="InterPro" id="IPR016181">
    <property type="entry name" value="Acyl_CoA_acyltransferase"/>
</dbReference>
<gene>
    <name evidence="2" type="ORF">K7432_008466</name>
</gene>
<dbReference type="InterPro" id="IPR000182">
    <property type="entry name" value="GNAT_dom"/>
</dbReference>
<dbReference type="PROSITE" id="PS51186">
    <property type="entry name" value="GNAT"/>
    <property type="match status" value="1"/>
</dbReference>
<dbReference type="Pfam" id="PF00583">
    <property type="entry name" value="Acetyltransf_1"/>
    <property type="match status" value="1"/>
</dbReference>
<reference evidence="2 3" key="1">
    <citation type="submission" date="2023-04" db="EMBL/GenBank/DDBJ databases">
        <title>Genome of Basidiobolus ranarum AG-B5.</title>
        <authorList>
            <person name="Stajich J.E."/>
            <person name="Carter-House D."/>
            <person name="Gryganskyi A."/>
        </authorList>
    </citation>
    <scope>NUCLEOTIDE SEQUENCE [LARGE SCALE GENOMIC DNA]</scope>
    <source>
        <strain evidence="2 3">AG-B5</strain>
    </source>
</reference>
<comment type="caution">
    <text evidence="2">The sequence shown here is derived from an EMBL/GenBank/DDBJ whole genome shotgun (WGS) entry which is preliminary data.</text>
</comment>
<dbReference type="SUPFAM" id="SSF55729">
    <property type="entry name" value="Acyl-CoA N-acyltransferases (Nat)"/>
    <property type="match status" value="1"/>
</dbReference>
<dbReference type="CDD" id="cd04301">
    <property type="entry name" value="NAT_SF"/>
    <property type="match status" value="1"/>
</dbReference>
<evidence type="ECO:0000313" key="2">
    <source>
        <dbReference type="EMBL" id="KAK9710376.1"/>
    </source>
</evidence>
<sequence length="176" mass="20173">MNIPSKVSSIEIENMKTEDLLKVHQVQLSVYSKEFHEVYDCFREKFNVYPQGCFVARKTDNDSVVGYCFSHPISFPNIPSLNGSAKAVENPNSYFIHDLALSQDARGLKVGKALYTRVLKVAEDLDFKQIYLISVQQSRKFWEQAGFIEVDNMEEKMISLKMIYGPDACLMQKISK</sequence>
<dbReference type="Gene3D" id="3.40.630.30">
    <property type="match status" value="1"/>
</dbReference>
<dbReference type="EMBL" id="JASJQH010007347">
    <property type="protein sequence ID" value="KAK9710376.1"/>
    <property type="molecule type" value="Genomic_DNA"/>
</dbReference>
<evidence type="ECO:0000313" key="3">
    <source>
        <dbReference type="Proteomes" id="UP001479436"/>
    </source>
</evidence>